<reference evidence="1" key="1">
    <citation type="submission" date="2015-02" db="EMBL/GenBank/DDBJ databases">
        <authorList>
            <person name="Chooi Y.-H."/>
        </authorList>
    </citation>
    <scope>NUCLEOTIDE SEQUENCE</scope>
    <source>
        <strain evidence="1">GX403</strain>
    </source>
</reference>
<dbReference type="Gene3D" id="2.60.120.200">
    <property type="match status" value="1"/>
</dbReference>
<dbReference type="GO" id="GO:0016787">
    <property type="term" value="F:hydrolase activity"/>
    <property type="evidence" value="ECO:0007669"/>
    <property type="project" value="UniProtKB-KW"/>
</dbReference>
<dbReference type="EMBL" id="KP869127">
    <property type="protein sequence ID" value="AKU48237.1"/>
    <property type="molecule type" value="Genomic_DNA"/>
</dbReference>
<protein>
    <submittedName>
        <fullName evidence="1">Glycoside hydrolase</fullName>
    </submittedName>
</protein>
<dbReference type="Pfam" id="PF09224">
    <property type="entry name" value="DUF1961"/>
    <property type="match status" value="1"/>
</dbReference>
<evidence type="ECO:0000313" key="1">
    <source>
        <dbReference type="EMBL" id="AKU48237.1"/>
    </source>
</evidence>
<gene>
    <name evidence="1" type="primary">gkdA</name>
</gene>
<dbReference type="AlphaFoldDB" id="A0A0K1LYQ3"/>
<accession>A0A0K1LYQ3</accession>
<dbReference type="InterPro" id="IPR015305">
    <property type="entry name" value="DUF1961"/>
</dbReference>
<dbReference type="SUPFAM" id="SSF49899">
    <property type="entry name" value="Concanavalin A-like lectins/glucanases"/>
    <property type="match status" value="1"/>
</dbReference>
<organism evidence="1">
    <name type="scientific">Bacillus licheniformis</name>
    <dbReference type="NCBI Taxonomy" id="1402"/>
    <lineage>
        <taxon>Bacteria</taxon>
        <taxon>Bacillati</taxon>
        <taxon>Bacillota</taxon>
        <taxon>Bacilli</taxon>
        <taxon>Bacillales</taxon>
        <taxon>Bacillaceae</taxon>
        <taxon>Bacillus</taxon>
    </lineage>
</organism>
<keyword evidence="1" id="KW-0378">Hydrolase</keyword>
<dbReference type="InterPro" id="IPR013320">
    <property type="entry name" value="ConA-like_dom_sf"/>
</dbReference>
<proteinExistence type="predicted"/>
<name>A0A0K1LYQ3_BACLI</name>
<feature type="non-terminal residue" evidence="1">
    <location>
        <position position="246"/>
    </location>
</feature>
<sequence>MVCLYRLICFVKGAISVPECNGREGSLIYQNPLSSPEDLRGWVMEGKGIVRFQNGRLHMENELDAEQYGDDAHFVYWCPETFPDGIVVKWDFYPVREPGLCMIFFAAAGMNGEDLFDGRLAERTGKYPQYHSGDINTLHLSYFRHKHADERAFRTCNLRKSRGFHLVCEGADPLPPAADALPPYRMKLIKDGAYVRFSINELPILEWTDDGRRFGPVYGAGKIGFRQMAPLEAAYANFEVRRLLRG</sequence>